<protein>
    <submittedName>
        <fullName evidence="1">Uncharacterized protein</fullName>
    </submittedName>
</protein>
<organism evidence="1 2">
    <name type="scientific">Bifidobacterium bifidum</name>
    <dbReference type="NCBI Taxonomy" id="1681"/>
    <lineage>
        <taxon>Bacteria</taxon>
        <taxon>Bacillati</taxon>
        <taxon>Actinomycetota</taxon>
        <taxon>Actinomycetes</taxon>
        <taxon>Bifidobacteriales</taxon>
        <taxon>Bifidobacteriaceae</taxon>
        <taxon>Bifidobacterium</taxon>
    </lineage>
</organism>
<proteinExistence type="predicted"/>
<accession>A0A0M5L307</accession>
<dbReference type="RefSeq" id="WP_003813489.1">
    <property type="nucleotide sequence ID" value="NZ_AP018132.1"/>
</dbReference>
<dbReference type="EMBL" id="LRPO01000045">
    <property type="protein sequence ID" value="KWZ80457.1"/>
    <property type="molecule type" value="Genomic_DNA"/>
</dbReference>
<name>A0A0M5L307_BIFBI</name>
<gene>
    <name evidence="1" type="ORF">HMPREF3196_01789</name>
</gene>
<dbReference type="PATRIC" id="fig|1681.42.peg.1153"/>
<sequence length="42" mass="4999">MPDDITERYPQLADLDGKDDDQRIEVFRDVLGQLQRELDENH</sequence>
<comment type="caution">
    <text evidence="1">The sequence shown here is derived from an EMBL/GenBank/DDBJ whole genome shotgun (WGS) entry which is preliminary data.</text>
</comment>
<evidence type="ECO:0000313" key="2">
    <source>
        <dbReference type="Proteomes" id="UP000070092"/>
    </source>
</evidence>
<dbReference type="Proteomes" id="UP000070092">
    <property type="component" value="Unassembled WGS sequence"/>
</dbReference>
<evidence type="ECO:0000313" key="1">
    <source>
        <dbReference type="EMBL" id="KWZ80457.1"/>
    </source>
</evidence>
<dbReference type="AlphaFoldDB" id="A0A0M5L307"/>
<dbReference type="GeneID" id="93093447"/>
<reference evidence="1 2" key="1">
    <citation type="submission" date="2016-01" db="EMBL/GenBank/DDBJ databases">
        <authorList>
            <person name="Oliw E.H."/>
        </authorList>
    </citation>
    <scope>NUCLEOTIDE SEQUENCE [LARGE SCALE GENOMIC DNA]</scope>
    <source>
        <strain evidence="1 2">MJR8628B</strain>
    </source>
</reference>